<accession>A0ABV4RI71</accession>
<evidence type="ECO:0000313" key="3">
    <source>
        <dbReference type="Proteomes" id="UP001570846"/>
    </source>
</evidence>
<evidence type="ECO:0000256" key="1">
    <source>
        <dbReference type="SAM" id="Phobius"/>
    </source>
</evidence>
<keyword evidence="1" id="KW-0472">Membrane</keyword>
<proteinExistence type="predicted"/>
<name>A0ABV4RI71_9BACT</name>
<keyword evidence="1" id="KW-0812">Transmembrane</keyword>
<organism evidence="2 3">
    <name type="scientific">Rufibacter glacialis</name>
    <dbReference type="NCBI Taxonomy" id="1259555"/>
    <lineage>
        <taxon>Bacteria</taxon>
        <taxon>Pseudomonadati</taxon>
        <taxon>Bacteroidota</taxon>
        <taxon>Cytophagia</taxon>
        <taxon>Cytophagales</taxon>
        <taxon>Hymenobacteraceae</taxon>
        <taxon>Rufibacter</taxon>
    </lineage>
</organism>
<keyword evidence="1" id="KW-1133">Transmembrane helix</keyword>
<gene>
    <name evidence="2" type="ORF">ACD591_16210</name>
</gene>
<comment type="caution">
    <text evidence="2">The sequence shown here is derived from an EMBL/GenBank/DDBJ whole genome shotgun (WGS) entry which is preliminary data.</text>
</comment>
<sequence length="41" mass="4535">MPSTESPCLISDRGFLFPYFSCFLVVNGAFYVLGLEQIDAS</sequence>
<dbReference type="RefSeq" id="WP_262713739.1">
    <property type="nucleotide sequence ID" value="NZ_BMMG01000001.1"/>
</dbReference>
<dbReference type="EMBL" id="JBGOGF010000009">
    <property type="protein sequence ID" value="MFA1772846.1"/>
    <property type="molecule type" value="Genomic_DNA"/>
</dbReference>
<feature type="transmembrane region" description="Helical" evidence="1">
    <location>
        <begin position="16"/>
        <end position="35"/>
    </location>
</feature>
<keyword evidence="3" id="KW-1185">Reference proteome</keyword>
<reference evidence="2 3" key="1">
    <citation type="submission" date="2024-08" db="EMBL/GenBank/DDBJ databases">
        <authorList>
            <person name="Wei W."/>
        </authorList>
    </citation>
    <scope>NUCLEOTIDE SEQUENCE [LARGE SCALE GENOMIC DNA]</scope>
    <source>
        <strain evidence="2 3">XU2</strain>
    </source>
</reference>
<dbReference type="Proteomes" id="UP001570846">
    <property type="component" value="Unassembled WGS sequence"/>
</dbReference>
<evidence type="ECO:0000313" key="2">
    <source>
        <dbReference type="EMBL" id="MFA1772846.1"/>
    </source>
</evidence>
<protein>
    <submittedName>
        <fullName evidence="2">Uncharacterized protein</fullName>
    </submittedName>
</protein>